<dbReference type="GO" id="GO:0006078">
    <property type="term" value="P:(1-&gt;6)-beta-D-glucan biosynthetic process"/>
    <property type="evidence" value="ECO:0007669"/>
    <property type="project" value="TreeGrafter"/>
</dbReference>
<keyword evidence="5 9" id="KW-1133">Transmembrane helix</keyword>
<dbReference type="PANTHER" id="PTHR31361">
    <property type="entry name" value="BETA-GLUCAN SYNTHESIS-ASSOCIATED PROTEIN KRE6-RELATED"/>
    <property type="match status" value="1"/>
</dbReference>
<dbReference type="InterPro" id="IPR000757">
    <property type="entry name" value="Beta-glucanase-like"/>
</dbReference>
<evidence type="ECO:0000256" key="5">
    <source>
        <dbReference type="ARBA" id="ARBA00022989"/>
    </source>
</evidence>
<feature type="transmembrane region" description="Helical" evidence="9">
    <location>
        <begin position="50"/>
        <end position="70"/>
    </location>
</feature>
<dbReference type="GO" id="GO:0005886">
    <property type="term" value="C:plasma membrane"/>
    <property type="evidence" value="ECO:0007669"/>
    <property type="project" value="TreeGrafter"/>
</dbReference>
<evidence type="ECO:0000256" key="7">
    <source>
        <dbReference type="ARBA" id="ARBA00023180"/>
    </source>
</evidence>
<comment type="subcellular location">
    <subcellularLocation>
        <location evidence="1">Membrane</location>
        <topology evidence="1">Single-pass type II membrane protein</topology>
    </subcellularLocation>
</comment>
<evidence type="ECO:0000256" key="4">
    <source>
        <dbReference type="ARBA" id="ARBA00022968"/>
    </source>
</evidence>
<dbReference type="GO" id="GO:0031505">
    <property type="term" value="P:fungal-type cell wall organization"/>
    <property type="evidence" value="ECO:0007669"/>
    <property type="project" value="TreeGrafter"/>
</dbReference>
<evidence type="ECO:0000256" key="3">
    <source>
        <dbReference type="ARBA" id="ARBA00022692"/>
    </source>
</evidence>
<gene>
    <name evidence="11" type="ORF">B0H17DRAFT_1304900</name>
</gene>
<comment type="similarity">
    <text evidence="2">Belongs to the SKN1/KRE6 family.</text>
</comment>
<reference evidence="11" key="1">
    <citation type="submission" date="2023-03" db="EMBL/GenBank/DDBJ databases">
        <title>Massive genome expansion in bonnet fungi (Mycena s.s.) driven by repeated elements and novel gene families across ecological guilds.</title>
        <authorList>
            <consortium name="Lawrence Berkeley National Laboratory"/>
            <person name="Harder C.B."/>
            <person name="Miyauchi S."/>
            <person name="Viragh M."/>
            <person name="Kuo A."/>
            <person name="Thoen E."/>
            <person name="Andreopoulos B."/>
            <person name="Lu D."/>
            <person name="Skrede I."/>
            <person name="Drula E."/>
            <person name="Henrissat B."/>
            <person name="Morin E."/>
            <person name="Kohler A."/>
            <person name="Barry K."/>
            <person name="LaButti K."/>
            <person name="Morin E."/>
            <person name="Salamov A."/>
            <person name="Lipzen A."/>
            <person name="Mereny Z."/>
            <person name="Hegedus B."/>
            <person name="Baldrian P."/>
            <person name="Stursova M."/>
            <person name="Weitz H."/>
            <person name="Taylor A."/>
            <person name="Grigoriev I.V."/>
            <person name="Nagy L.G."/>
            <person name="Martin F."/>
            <person name="Kauserud H."/>
        </authorList>
    </citation>
    <scope>NUCLEOTIDE SEQUENCE</scope>
    <source>
        <strain evidence="11">CBHHK067</strain>
    </source>
</reference>
<name>A0AAD7D9F2_MYCRO</name>
<evidence type="ECO:0000256" key="8">
    <source>
        <dbReference type="ARBA" id="ARBA00023316"/>
    </source>
</evidence>
<keyword evidence="12" id="KW-1185">Reference proteome</keyword>
<dbReference type="Proteomes" id="UP001221757">
    <property type="component" value="Unassembled WGS sequence"/>
</dbReference>
<accession>A0AAD7D9F2</accession>
<sequence length="587" mass="64272">MVPYAYDPALDEGDPLDEEDFLHDPSYKSKGGYQGTKQFKHRSSFPWRGLANVGVLIVMILAILALFISYPTARQPLIDSNVRVNSTGQAPVLPNLPALVDLATPSDALTRKGFDGESYSLVFSDEFEEDGRTFYPGDDPFWEAADLWYGNTQDLEWYDPSQIVTRDGHLVITMDSTTTTASGQSIGSTAPFTADENHQLTYRSGMLQSWNKFCFTRGYIEVAIVLPGPNANTQGYWPGAWTMGNLARPGYTATTDGAWPYTYNSCDVGTFPNQTDRDGLGPAAALHSDASRDKYNFELSWLSGQKLSACSCPGSDHPGPDVSVGRGAPEIDILEAEKDKASVAGQVVSQSAQFAPFTHDYNYNNNTADAWTIYDTDVTRANSYKGSAVQQALSALSHVPGEGFQGSGKQMITYGFEYWSDPKNPDTGFITWQVNGSSTVRMGAGAVSADQGTGGSGVGQRLIPVEPMSIVLNLGISNNWQQIDLTSMVFPAEMVVDYVRVYQRDGETNVGCNPPDFPTTDYINSHFSAYSSAYLSCCVASLLYANIACPDPNVTQWQWPRPKNSLVRIPSNYSWAQFLTRLQYDGC</sequence>
<dbReference type="GO" id="GO:0005789">
    <property type="term" value="C:endoplasmic reticulum membrane"/>
    <property type="evidence" value="ECO:0007669"/>
    <property type="project" value="TreeGrafter"/>
</dbReference>
<keyword evidence="4" id="KW-0735">Signal-anchor</keyword>
<evidence type="ECO:0000256" key="9">
    <source>
        <dbReference type="SAM" id="Phobius"/>
    </source>
</evidence>
<evidence type="ECO:0000256" key="1">
    <source>
        <dbReference type="ARBA" id="ARBA00004606"/>
    </source>
</evidence>
<dbReference type="Pfam" id="PF03935">
    <property type="entry name" value="SKN1_KRE6_Sbg1"/>
    <property type="match status" value="1"/>
</dbReference>
<organism evidence="11 12">
    <name type="scientific">Mycena rosella</name>
    <name type="common">Pink bonnet</name>
    <name type="synonym">Agaricus rosellus</name>
    <dbReference type="NCBI Taxonomy" id="1033263"/>
    <lineage>
        <taxon>Eukaryota</taxon>
        <taxon>Fungi</taxon>
        <taxon>Dikarya</taxon>
        <taxon>Basidiomycota</taxon>
        <taxon>Agaricomycotina</taxon>
        <taxon>Agaricomycetes</taxon>
        <taxon>Agaricomycetidae</taxon>
        <taxon>Agaricales</taxon>
        <taxon>Marasmiineae</taxon>
        <taxon>Mycenaceae</taxon>
        <taxon>Mycena</taxon>
    </lineage>
</organism>
<dbReference type="SUPFAM" id="SSF49899">
    <property type="entry name" value="Concanavalin A-like lectins/glucanases"/>
    <property type="match status" value="1"/>
</dbReference>
<dbReference type="AlphaFoldDB" id="A0AAD7D9F2"/>
<dbReference type="InterPro" id="IPR013320">
    <property type="entry name" value="ConA-like_dom_sf"/>
</dbReference>
<dbReference type="GO" id="GO:0015926">
    <property type="term" value="F:glucosidase activity"/>
    <property type="evidence" value="ECO:0007669"/>
    <property type="project" value="TreeGrafter"/>
</dbReference>
<keyword evidence="6 9" id="KW-0472">Membrane</keyword>
<keyword evidence="7" id="KW-0325">Glycoprotein</keyword>
<feature type="domain" description="GH16" evidence="10">
    <location>
        <begin position="112"/>
        <end position="507"/>
    </location>
</feature>
<keyword evidence="8" id="KW-0961">Cell wall biogenesis/degradation</keyword>
<dbReference type="InterPro" id="IPR005629">
    <property type="entry name" value="Skn1/Kre6/Sbg1"/>
</dbReference>
<dbReference type="PANTHER" id="PTHR31361:SF15">
    <property type="entry name" value="GH16 DOMAIN-CONTAINING PROTEIN"/>
    <property type="match status" value="1"/>
</dbReference>
<protein>
    <submittedName>
        <fullName evidence="11">Beta-glucan synthesis-associated</fullName>
    </submittedName>
</protein>
<keyword evidence="3 9" id="KW-0812">Transmembrane</keyword>
<dbReference type="EMBL" id="JARKIE010000099">
    <property type="protein sequence ID" value="KAJ7686092.1"/>
    <property type="molecule type" value="Genomic_DNA"/>
</dbReference>
<comment type="caution">
    <text evidence="11">The sequence shown here is derived from an EMBL/GenBank/DDBJ whole genome shotgun (WGS) entry which is preliminary data.</text>
</comment>
<evidence type="ECO:0000256" key="6">
    <source>
        <dbReference type="ARBA" id="ARBA00023136"/>
    </source>
</evidence>
<dbReference type="PROSITE" id="PS51762">
    <property type="entry name" value="GH16_2"/>
    <property type="match status" value="1"/>
</dbReference>
<evidence type="ECO:0000313" key="12">
    <source>
        <dbReference type="Proteomes" id="UP001221757"/>
    </source>
</evidence>
<evidence type="ECO:0000259" key="10">
    <source>
        <dbReference type="PROSITE" id="PS51762"/>
    </source>
</evidence>
<dbReference type="Gene3D" id="2.60.120.200">
    <property type="match status" value="2"/>
</dbReference>
<proteinExistence type="inferred from homology"/>
<evidence type="ECO:0000256" key="2">
    <source>
        <dbReference type="ARBA" id="ARBA00010962"/>
    </source>
</evidence>
<evidence type="ECO:0000313" key="11">
    <source>
        <dbReference type="EMBL" id="KAJ7686092.1"/>
    </source>
</evidence>